<keyword evidence="5" id="KW-1185">Reference proteome</keyword>
<reference evidence="4 5" key="1">
    <citation type="journal article" date="2019" name="Sci. Rep.">
        <title>Nanopore sequencing improves the draft genome of the human pathogenic amoeba Naegleria fowleri.</title>
        <authorList>
            <person name="Liechti N."/>
            <person name="Schurch N."/>
            <person name="Bruggmann R."/>
            <person name="Wittwer M."/>
        </authorList>
    </citation>
    <scope>NUCLEOTIDE SEQUENCE [LARGE SCALE GENOMIC DNA]</scope>
    <source>
        <strain evidence="4 5">ATCC 30894</strain>
    </source>
</reference>
<sequence length="119" mass="14142">MLSSIIKEHNQKQQKVREENDKRRQQTKESLQAVSNELINQTNSDVIKVFQNQQVIENEAKHLHAQVERFNKQTTQWIQTFQQLNHCLKELGDVENWANHINNDIKYIVNNIEKHKSTP</sequence>
<comment type="similarity">
    <text evidence="1">Belongs to the BLOC1S1 family.</text>
</comment>
<dbReference type="OrthoDB" id="20018at2759"/>
<comment type="caution">
    <text evidence="4">The sequence shown here is derived from an EMBL/GenBank/DDBJ whole genome shotgun (WGS) entry which is preliminary data.</text>
</comment>
<dbReference type="VEuPathDB" id="AmoebaDB:NF0059500"/>
<dbReference type="GeneID" id="68107765"/>
<dbReference type="PANTHER" id="PTHR13073:SF0">
    <property type="entry name" value="BIOGENESIS OF LYSOSOME-RELATED ORGANELLES COMPLEX 1 SUBUNIT 1"/>
    <property type="match status" value="1"/>
</dbReference>
<feature type="region of interest" description="Disordered" evidence="3">
    <location>
        <begin position="1"/>
        <end position="31"/>
    </location>
</feature>
<dbReference type="AlphaFoldDB" id="A0A6A5CH83"/>
<accession>A0A6A5CH83</accession>
<dbReference type="EMBL" id="VFQX01000002">
    <property type="protein sequence ID" value="KAF0984648.1"/>
    <property type="molecule type" value="Genomic_DNA"/>
</dbReference>
<organism evidence="4 5">
    <name type="scientific">Naegleria fowleri</name>
    <name type="common">Brain eating amoeba</name>
    <dbReference type="NCBI Taxonomy" id="5763"/>
    <lineage>
        <taxon>Eukaryota</taxon>
        <taxon>Discoba</taxon>
        <taxon>Heterolobosea</taxon>
        <taxon>Tetramitia</taxon>
        <taxon>Eutetramitia</taxon>
        <taxon>Vahlkampfiidae</taxon>
        <taxon>Naegleria</taxon>
    </lineage>
</organism>
<dbReference type="GO" id="GO:0016197">
    <property type="term" value="P:endosomal transport"/>
    <property type="evidence" value="ECO:0007669"/>
    <property type="project" value="TreeGrafter"/>
</dbReference>
<evidence type="ECO:0000313" key="4">
    <source>
        <dbReference type="EMBL" id="KAF0984648.1"/>
    </source>
</evidence>
<evidence type="ECO:0000256" key="3">
    <source>
        <dbReference type="SAM" id="MobiDB-lite"/>
    </source>
</evidence>
<feature type="compositionally biased region" description="Basic and acidic residues" evidence="3">
    <location>
        <begin position="1"/>
        <end position="27"/>
    </location>
</feature>
<dbReference type="VEuPathDB" id="AmoebaDB:FDP41_000547"/>
<evidence type="ECO:0000256" key="1">
    <source>
        <dbReference type="ARBA" id="ARBA00007133"/>
    </source>
</evidence>
<dbReference type="InterPro" id="IPR009395">
    <property type="entry name" value="BLOC1S1"/>
</dbReference>
<dbReference type="GO" id="GO:0031083">
    <property type="term" value="C:BLOC-1 complex"/>
    <property type="evidence" value="ECO:0007669"/>
    <property type="project" value="InterPro"/>
</dbReference>
<dbReference type="PANTHER" id="PTHR13073">
    <property type="entry name" value="BLOC-1 COMPLEX SUBUNIT 1"/>
    <property type="match status" value="1"/>
</dbReference>
<dbReference type="Proteomes" id="UP000444721">
    <property type="component" value="Unassembled WGS sequence"/>
</dbReference>
<name>A0A6A5CH83_NAEFO</name>
<protein>
    <recommendedName>
        <fullName evidence="2">Biogenesis of lysosome-related organelles complex 1 subunit 1</fullName>
    </recommendedName>
</protein>
<dbReference type="RefSeq" id="XP_044569361.1">
    <property type="nucleotide sequence ID" value="XM_044708997.1"/>
</dbReference>
<dbReference type="Pfam" id="PF06320">
    <property type="entry name" value="GCN5L1"/>
    <property type="match status" value="1"/>
</dbReference>
<proteinExistence type="inferred from homology"/>
<evidence type="ECO:0000313" key="5">
    <source>
        <dbReference type="Proteomes" id="UP000444721"/>
    </source>
</evidence>
<gene>
    <name evidence="4" type="ORF">FDP41_000547</name>
</gene>
<dbReference type="OMA" id="WMKIMEY"/>
<evidence type="ECO:0000256" key="2">
    <source>
        <dbReference type="ARBA" id="ARBA00019577"/>
    </source>
</evidence>